<proteinExistence type="predicted"/>
<keyword evidence="3" id="KW-1185">Reference proteome</keyword>
<protein>
    <recommendedName>
        <fullName evidence="4">CARDB domain-containing protein</fullName>
    </recommendedName>
</protein>
<gene>
    <name evidence="2" type="ORF">KAK03_08205</name>
</gene>
<evidence type="ECO:0000313" key="2">
    <source>
        <dbReference type="EMBL" id="MBQ0930470.1"/>
    </source>
</evidence>
<dbReference type="EMBL" id="JAGQDD010000004">
    <property type="protein sequence ID" value="MBQ0930470.1"/>
    <property type="molecule type" value="Genomic_DNA"/>
</dbReference>
<dbReference type="RefSeq" id="WP_210853236.1">
    <property type="nucleotide sequence ID" value="NZ_JAGQDD010000004.1"/>
</dbReference>
<evidence type="ECO:0000313" key="3">
    <source>
        <dbReference type="Proteomes" id="UP000676246"/>
    </source>
</evidence>
<accession>A0A940YDL9</accession>
<sequence>MRFLKVIAILGSVFFLGNTAVAQNYTFTEKWPANIKIVPTNAVSEYLKANFGRIGEVAAGSLDNCLADPKCRAKMSRFGADQMYRIFTSTNKSNDQKASELLSLIENDLGGYSSTKTATLGLVASYAPSYSVARLTWERRTQRLACQKTTCTCPPYGTKVLPGTMCSWTEIIGGVRYDRNAPASCTISTDTVDNEAGYRIYRGDKLLKVFESTSQVVSGTGGIPFSFDFLKLQLKLGIPALSDLPTGVGGPFYDYDPQFVPLGKPLTYRVEAFSDGCGMAYNNSWTGLLAATDTITVDGDGDGRADFFPKTAWDKKLSTLPGGFVPGEGMLSVSGYGGPGYINFQVKNTGSGTISGLAVACTAGPANIVAFPASTLAPGATTSVGVWRSDGAFCKPRFSGTNMTNSPLLITAD</sequence>
<feature type="signal peptide" evidence="1">
    <location>
        <begin position="1"/>
        <end position="22"/>
    </location>
</feature>
<evidence type="ECO:0008006" key="4">
    <source>
        <dbReference type="Google" id="ProtNLM"/>
    </source>
</evidence>
<feature type="chain" id="PRO_5037486749" description="CARDB domain-containing protein" evidence="1">
    <location>
        <begin position="23"/>
        <end position="413"/>
    </location>
</feature>
<dbReference type="AlphaFoldDB" id="A0A940YDL9"/>
<reference evidence="2 3" key="1">
    <citation type="submission" date="2021-04" db="EMBL/GenBank/DDBJ databases">
        <title>The genome sequence of Ideonella sp. 3Y2.</title>
        <authorList>
            <person name="Liu Y."/>
        </authorList>
    </citation>
    <scope>NUCLEOTIDE SEQUENCE [LARGE SCALE GENOMIC DNA]</scope>
    <source>
        <strain evidence="2 3">3Y2</strain>
    </source>
</reference>
<comment type="caution">
    <text evidence="2">The sequence shown here is derived from an EMBL/GenBank/DDBJ whole genome shotgun (WGS) entry which is preliminary data.</text>
</comment>
<dbReference type="Proteomes" id="UP000676246">
    <property type="component" value="Unassembled WGS sequence"/>
</dbReference>
<name>A0A940YDL9_9BURK</name>
<evidence type="ECO:0000256" key="1">
    <source>
        <dbReference type="SAM" id="SignalP"/>
    </source>
</evidence>
<keyword evidence="1" id="KW-0732">Signal</keyword>
<organism evidence="2 3">
    <name type="scientific">Ideonella alba</name>
    <dbReference type="NCBI Taxonomy" id="2824118"/>
    <lineage>
        <taxon>Bacteria</taxon>
        <taxon>Pseudomonadati</taxon>
        <taxon>Pseudomonadota</taxon>
        <taxon>Betaproteobacteria</taxon>
        <taxon>Burkholderiales</taxon>
        <taxon>Sphaerotilaceae</taxon>
        <taxon>Ideonella</taxon>
    </lineage>
</organism>